<gene>
    <name evidence="3" type="ORF">NYF23_10090</name>
</gene>
<dbReference type="EMBL" id="CP103416">
    <property type="protein sequence ID" value="UVW36363.1"/>
    <property type="molecule type" value="Genomic_DNA"/>
</dbReference>
<dbReference type="InterPro" id="IPR036291">
    <property type="entry name" value="NAD(P)-bd_dom_sf"/>
</dbReference>
<dbReference type="PRINTS" id="PR00080">
    <property type="entry name" value="SDRFAMILY"/>
</dbReference>
<evidence type="ECO:0000256" key="2">
    <source>
        <dbReference type="ARBA" id="ARBA00023002"/>
    </source>
</evidence>
<dbReference type="Proteomes" id="UP001059934">
    <property type="component" value="Chromosome"/>
</dbReference>
<keyword evidence="4" id="KW-1185">Reference proteome</keyword>
<dbReference type="EC" id="1.1.1.47" evidence="3"/>
<organism evidence="3 4">
    <name type="scientific">SAR92 clade bacterium H455</name>
    <dbReference type="NCBI Taxonomy" id="2974818"/>
    <lineage>
        <taxon>Bacteria</taxon>
        <taxon>Pseudomonadati</taxon>
        <taxon>Pseudomonadota</taxon>
        <taxon>Gammaproteobacteria</taxon>
        <taxon>Cellvibrionales</taxon>
        <taxon>Porticoccaceae</taxon>
        <taxon>SAR92 clade</taxon>
    </lineage>
</organism>
<proteinExistence type="inferred from homology"/>
<evidence type="ECO:0000256" key="1">
    <source>
        <dbReference type="ARBA" id="ARBA00006484"/>
    </source>
</evidence>
<dbReference type="SUPFAM" id="SSF51735">
    <property type="entry name" value="NAD(P)-binding Rossmann-fold domains"/>
    <property type="match status" value="1"/>
</dbReference>
<dbReference type="PROSITE" id="PS00061">
    <property type="entry name" value="ADH_SHORT"/>
    <property type="match status" value="1"/>
</dbReference>
<dbReference type="NCBIfam" id="NF005559">
    <property type="entry name" value="PRK07231.1"/>
    <property type="match status" value="1"/>
</dbReference>
<dbReference type="GO" id="GO:0047936">
    <property type="term" value="F:glucose 1-dehydrogenase [NAD(P)+] activity"/>
    <property type="evidence" value="ECO:0007669"/>
    <property type="project" value="UniProtKB-EC"/>
</dbReference>
<dbReference type="Gene3D" id="3.40.50.720">
    <property type="entry name" value="NAD(P)-binding Rossmann-like Domain"/>
    <property type="match status" value="1"/>
</dbReference>
<dbReference type="PANTHER" id="PTHR42760:SF133">
    <property type="entry name" value="3-OXOACYL-[ACYL-CARRIER-PROTEIN] REDUCTASE"/>
    <property type="match status" value="1"/>
</dbReference>
<keyword evidence="2 3" id="KW-0560">Oxidoreductase</keyword>
<reference evidence="3" key="1">
    <citation type="submission" date="2022-08" db="EMBL/GenBank/DDBJ databases">
        <title>Catabolic pathway analysis in culturable SAR92 clade bacteria reveals their overlooked roles in DMSP degradation in coastal seas.</title>
        <authorList>
            <person name="He X."/>
            <person name="Zhang X."/>
            <person name="Zhang Y."/>
        </authorList>
    </citation>
    <scope>NUCLEOTIDE SEQUENCE</scope>
    <source>
        <strain evidence="3">H455</strain>
    </source>
</reference>
<dbReference type="InterPro" id="IPR002347">
    <property type="entry name" value="SDR_fam"/>
</dbReference>
<evidence type="ECO:0000313" key="3">
    <source>
        <dbReference type="EMBL" id="UVW36363.1"/>
    </source>
</evidence>
<evidence type="ECO:0000313" key="4">
    <source>
        <dbReference type="Proteomes" id="UP001059934"/>
    </source>
</evidence>
<name>A0ABY5TRA8_9GAMM</name>
<sequence>MTIYSPSLKNKVALVTGGASGLGLGISQALVLSGVQVIITDIDKSLGEAEAAALGCRFIHQDVSDENAWNHVIKAIQEQYKELHILVNNAGIEGNPVSTPETATLADWQLIHRINVEGVFLGCRSAIPLIRASGGGSIINISSIGSLEPTPNNMAYGASKAAVRHMTKSVAMHCATDGSKIRCNSIHPGVIKTAMINRLTAGRIDKSTTSSAALLAEYQAEIPQGEFQEIEDIANAVLFLASDEAHHITGVKLVVDGGLTM</sequence>
<comment type="similarity">
    <text evidence="1">Belongs to the short-chain dehydrogenases/reductases (SDR) family.</text>
</comment>
<accession>A0ABY5TRA8</accession>
<dbReference type="InterPro" id="IPR020904">
    <property type="entry name" value="Sc_DH/Rdtase_CS"/>
</dbReference>
<protein>
    <submittedName>
        <fullName evidence="3">Glucose 1-dehydrogenase</fullName>
        <ecNumber evidence="3">1.1.1.47</ecNumber>
    </submittedName>
</protein>
<dbReference type="PANTHER" id="PTHR42760">
    <property type="entry name" value="SHORT-CHAIN DEHYDROGENASES/REDUCTASES FAMILY MEMBER"/>
    <property type="match status" value="1"/>
</dbReference>
<dbReference type="Pfam" id="PF13561">
    <property type="entry name" value="adh_short_C2"/>
    <property type="match status" value="1"/>
</dbReference>
<dbReference type="PRINTS" id="PR00081">
    <property type="entry name" value="GDHRDH"/>
</dbReference>